<evidence type="ECO:0000256" key="3">
    <source>
        <dbReference type="RuleBase" id="RU000363"/>
    </source>
</evidence>
<dbReference type="AlphaFoldDB" id="A0A9P9FHX8"/>
<proteinExistence type="inferred from homology"/>
<evidence type="ECO:0000313" key="5">
    <source>
        <dbReference type="Proteomes" id="UP000717696"/>
    </source>
</evidence>
<dbReference type="SUPFAM" id="SSF51735">
    <property type="entry name" value="NAD(P)-binding Rossmann-fold domains"/>
    <property type="match status" value="1"/>
</dbReference>
<dbReference type="PRINTS" id="PR00080">
    <property type="entry name" value="SDRFAMILY"/>
</dbReference>
<dbReference type="OrthoDB" id="5371740at2759"/>
<name>A0A9P9FHX8_9HYPO</name>
<evidence type="ECO:0000256" key="2">
    <source>
        <dbReference type="ARBA" id="ARBA00023002"/>
    </source>
</evidence>
<dbReference type="PANTHER" id="PTHR44229:SF4">
    <property type="entry name" value="15-HYDROXYPROSTAGLANDIN DEHYDROGENASE [NAD(+)]"/>
    <property type="match status" value="1"/>
</dbReference>
<gene>
    <name evidence="4" type="ORF">B0J13DRAFT_668954</name>
</gene>
<dbReference type="PANTHER" id="PTHR44229">
    <property type="entry name" value="15-HYDROXYPROSTAGLANDIN DEHYDROGENASE [NAD(+)]"/>
    <property type="match status" value="1"/>
</dbReference>
<sequence length="284" mass="31018">MTQTRVAIVTGASSGMGEALSEDLAKRGWKVAMADIRPNAELASKLGDSASFHTCDVADYDSQARCFQEVWDKYGRIDALCANAGIVDKSSIYILNHRDSDQIPPKPNLLCTDVDYKGVVYGTQLAIHFMRKNATPGGSIVATASIAAVHPHETYPEYDGAKAAVYNFVRATSRVLKIKENIRINCVLPGIVATKIIPPEMVAAVSPEWQVCMTPINTIVSAYNKCLEDNSLSGEAIECSVDKLLPVPRPEYQNGRVSKRAVTVWDPLFKMYHSELSQLPDAIA</sequence>
<evidence type="ECO:0000256" key="1">
    <source>
        <dbReference type="ARBA" id="ARBA00006484"/>
    </source>
</evidence>
<protein>
    <submittedName>
        <fullName evidence="4">15-hydroxyprostaglandin dehydrogenase</fullName>
    </submittedName>
</protein>
<dbReference type="InterPro" id="IPR002347">
    <property type="entry name" value="SDR_fam"/>
</dbReference>
<dbReference type="GO" id="GO:0016491">
    <property type="term" value="F:oxidoreductase activity"/>
    <property type="evidence" value="ECO:0007669"/>
    <property type="project" value="UniProtKB-KW"/>
</dbReference>
<dbReference type="Pfam" id="PF00106">
    <property type="entry name" value="adh_short"/>
    <property type="match status" value="1"/>
</dbReference>
<dbReference type="Gene3D" id="3.40.50.720">
    <property type="entry name" value="NAD(P)-binding Rossmann-like Domain"/>
    <property type="match status" value="1"/>
</dbReference>
<keyword evidence="2" id="KW-0560">Oxidoreductase</keyword>
<accession>A0A9P9FHX8</accession>
<evidence type="ECO:0000313" key="4">
    <source>
        <dbReference type="EMBL" id="KAH7162192.1"/>
    </source>
</evidence>
<organism evidence="4 5">
    <name type="scientific">Dactylonectria estremocensis</name>
    <dbReference type="NCBI Taxonomy" id="1079267"/>
    <lineage>
        <taxon>Eukaryota</taxon>
        <taxon>Fungi</taxon>
        <taxon>Dikarya</taxon>
        <taxon>Ascomycota</taxon>
        <taxon>Pezizomycotina</taxon>
        <taxon>Sordariomycetes</taxon>
        <taxon>Hypocreomycetidae</taxon>
        <taxon>Hypocreales</taxon>
        <taxon>Nectriaceae</taxon>
        <taxon>Dactylonectria</taxon>
    </lineage>
</organism>
<comment type="similarity">
    <text evidence="1 3">Belongs to the short-chain dehydrogenases/reductases (SDR) family.</text>
</comment>
<dbReference type="EMBL" id="JAGMUU010000001">
    <property type="protein sequence ID" value="KAH7162192.1"/>
    <property type="molecule type" value="Genomic_DNA"/>
</dbReference>
<keyword evidence="5" id="KW-1185">Reference proteome</keyword>
<comment type="caution">
    <text evidence="4">The sequence shown here is derived from an EMBL/GenBank/DDBJ whole genome shotgun (WGS) entry which is preliminary data.</text>
</comment>
<dbReference type="InterPro" id="IPR036291">
    <property type="entry name" value="NAD(P)-bd_dom_sf"/>
</dbReference>
<dbReference type="Proteomes" id="UP000717696">
    <property type="component" value="Unassembled WGS sequence"/>
</dbReference>
<reference evidence="4" key="1">
    <citation type="journal article" date="2021" name="Nat. Commun.">
        <title>Genetic determinants of endophytism in the Arabidopsis root mycobiome.</title>
        <authorList>
            <person name="Mesny F."/>
            <person name="Miyauchi S."/>
            <person name="Thiergart T."/>
            <person name="Pickel B."/>
            <person name="Atanasova L."/>
            <person name="Karlsson M."/>
            <person name="Huettel B."/>
            <person name="Barry K.W."/>
            <person name="Haridas S."/>
            <person name="Chen C."/>
            <person name="Bauer D."/>
            <person name="Andreopoulos W."/>
            <person name="Pangilinan J."/>
            <person name="LaButti K."/>
            <person name="Riley R."/>
            <person name="Lipzen A."/>
            <person name="Clum A."/>
            <person name="Drula E."/>
            <person name="Henrissat B."/>
            <person name="Kohler A."/>
            <person name="Grigoriev I.V."/>
            <person name="Martin F.M."/>
            <person name="Hacquard S."/>
        </authorList>
    </citation>
    <scope>NUCLEOTIDE SEQUENCE</scope>
    <source>
        <strain evidence="4">MPI-CAGE-AT-0021</strain>
    </source>
</reference>
<dbReference type="PRINTS" id="PR00081">
    <property type="entry name" value="GDHRDH"/>
</dbReference>
<dbReference type="GO" id="GO:0005737">
    <property type="term" value="C:cytoplasm"/>
    <property type="evidence" value="ECO:0007669"/>
    <property type="project" value="TreeGrafter"/>
</dbReference>